<evidence type="ECO:0000256" key="20">
    <source>
        <dbReference type="SAM" id="MobiDB-lite"/>
    </source>
</evidence>
<dbReference type="InterPro" id="IPR000262">
    <property type="entry name" value="FMN-dep_DH"/>
</dbReference>
<dbReference type="PANTHER" id="PTHR10578">
    <property type="entry name" value="S -2-HYDROXY-ACID OXIDASE-RELATED"/>
    <property type="match status" value="1"/>
</dbReference>
<feature type="binding site" evidence="19">
    <location>
        <position position="286"/>
    </location>
    <ligand>
        <name>FMN</name>
        <dbReference type="ChEBI" id="CHEBI:58210"/>
    </ligand>
</feature>
<protein>
    <recommendedName>
        <fullName evidence="17">L-lactate dehydrogenase (cytochrome)</fullName>
        <ecNumber evidence="16">1.1.2.3</ecNumber>
    </recommendedName>
</protein>
<dbReference type="Gene3D" id="3.20.20.70">
    <property type="entry name" value="Aldolase class I"/>
    <property type="match status" value="1"/>
</dbReference>
<evidence type="ECO:0000256" key="8">
    <source>
        <dbReference type="ARBA" id="ARBA00022723"/>
    </source>
</evidence>
<feature type="domain" description="FMN hydroxy acid dehydrogenase" evidence="21">
    <location>
        <begin position="27"/>
        <end position="395"/>
    </location>
</feature>
<name>A0A9P7ZTY8_9HYPO</name>
<dbReference type="GO" id="GO:0004460">
    <property type="term" value="F:L-lactate dehydrogenase (cytochrome) activity"/>
    <property type="evidence" value="ECO:0007669"/>
    <property type="project" value="UniProtKB-EC"/>
</dbReference>
<dbReference type="PROSITE" id="PS51349">
    <property type="entry name" value="FMN_HYDROXY_ACID_DH_2"/>
    <property type="match status" value="1"/>
</dbReference>
<evidence type="ECO:0000256" key="6">
    <source>
        <dbReference type="ARBA" id="ARBA00022630"/>
    </source>
</evidence>
<dbReference type="InterPro" id="IPR037458">
    <property type="entry name" value="L-MDH/L-LDH_FMN-bd"/>
</dbReference>
<evidence type="ECO:0000256" key="12">
    <source>
        <dbReference type="ARBA" id="ARBA00024042"/>
    </source>
</evidence>
<dbReference type="CDD" id="cd02922">
    <property type="entry name" value="FCB2_FMN"/>
    <property type="match status" value="1"/>
</dbReference>
<evidence type="ECO:0000256" key="17">
    <source>
        <dbReference type="ARBA" id="ARBA00068515"/>
    </source>
</evidence>
<dbReference type="RefSeq" id="XP_046122243.1">
    <property type="nucleotide sequence ID" value="XM_046265490.1"/>
</dbReference>
<dbReference type="EMBL" id="MU251243">
    <property type="protein sequence ID" value="KAG9258319.1"/>
    <property type="molecule type" value="Genomic_DNA"/>
</dbReference>
<dbReference type="Proteomes" id="UP000887229">
    <property type="component" value="Unassembled WGS sequence"/>
</dbReference>
<keyword evidence="6 19" id="KW-0285">Flavoprotein</keyword>
<comment type="similarity">
    <text evidence="12">Belongs to the FMN-dependent alpha-hydroxy acid dehydrogenase family.</text>
</comment>
<gene>
    <name evidence="22" type="ORF">F5Z01DRAFT_679025</name>
</gene>
<keyword evidence="10" id="KW-0408">Iron</keyword>
<evidence type="ECO:0000256" key="15">
    <source>
        <dbReference type="ARBA" id="ARBA00061589"/>
    </source>
</evidence>
<dbReference type="EC" id="1.1.2.3" evidence="16"/>
<reference evidence="22" key="1">
    <citation type="journal article" date="2021" name="IMA Fungus">
        <title>Genomic characterization of three marine fungi, including Emericellopsis atlantica sp. nov. with signatures of a generalist lifestyle and marine biomass degradation.</title>
        <authorList>
            <person name="Hagestad O.C."/>
            <person name="Hou L."/>
            <person name="Andersen J.H."/>
            <person name="Hansen E.H."/>
            <person name="Altermark B."/>
            <person name="Li C."/>
            <person name="Kuhnert E."/>
            <person name="Cox R.J."/>
            <person name="Crous P.W."/>
            <person name="Spatafora J.W."/>
            <person name="Lail K."/>
            <person name="Amirebrahimi M."/>
            <person name="Lipzen A."/>
            <person name="Pangilinan J."/>
            <person name="Andreopoulos W."/>
            <person name="Hayes R.D."/>
            <person name="Ng V."/>
            <person name="Grigoriev I.V."/>
            <person name="Jackson S.A."/>
            <person name="Sutton T.D.S."/>
            <person name="Dobson A.D.W."/>
            <person name="Rama T."/>
        </authorList>
    </citation>
    <scope>NUCLEOTIDE SEQUENCE</scope>
    <source>
        <strain evidence="22">TS7</strain>
    </source>
</reference>
<dbReference type="AlphaFoldDB" id="A0A9P7ZTY8"/>
<comment type="catalytic activity">
    <reaction evidence="13">
        <text>(S)-lactate + 2 Fe(III)-[cytochrome c] = 2 Fe(II)-[cytochrome c] + pyruvate + 2 H(+)</text>
        <dbReference type="Rhea" id="RHEA:19909"/>
        <dbReference type="Rhea" id="RHEA-COMP:10350"/>
        <dbReference type="Rhea" id="RHEA-COMP:14399"/>
        <dbReference type="ChEBI" id="CHEBI:15361"/>
        <dbReference type="ChEBI" id="CHEBI:15378"/>
        <dbReference type="ChEBI" id="CHEBI:16651"/>
        <dbReference type="ChEBI" id="CHEBI:29033"/>
        <dbReference type="ChEBI" id="CHEBI:29034"/>
        <dbReference type="EC" id="1.1.2.3"/>
    </reaction>
    <physiologicalReaction direction="left-to-right" evidence="13">
        <dbReference type="Rhea" id="RHEA:19910"/>
    </physiologicalReaction>
</comment>
<feature type="binding site" evidence="19">
    <location>
        <begin position="345"/>
        <end position="346"/>
    </location>
    <ligand>
        <name>FMN</name>
        <dbReference type="ChEBI" id="CHEBI:58210"/>
    </ligand>
</feature>
<comment type="subcellular location">
    <subcellularLocation>
        <location evidence="3">Mitochondrion intermembrane space</location>
    </subcellularLocation>
</comment>
<dbReference type="GO" id="GO:0005758">
    <property type="term" value="C:mitochondrial intermembrane space"/>
    <property type="evidence" value="ECO:0007669"/>
    <property type="project" value="UniProtKB-SubCell"/>
</dbReference>
<evidence type="ECO:0000256" key="2">
    <source>
        <dbReference type="ARBA" id="ARBA00001970"/>
    </source>
</evidence>
<evidence type="ECO:0000256" key="4">
    <source>
        <dbReference type="ARBA" id="ARBA00011881"/>
    </source>
</evidence>
<dbReference type="PANTHER" id="PTHR10578:SF104">
    <property type="entry name" value="CYTOCHROME B2, MITOCHONDRIAL-RELATED"/>
    <property type="match status" value="1"/>
</dbReference>
<keyword evidence="7 19" id="KW-0288">FMN</keyword>
<feature type="binding site" evidence="19">
    <location>
        <begin position="106"/>
        <end position="108"/>
    </location>
    <ligand>
        <name>FMN</name>
        <dbReference type="ChEBI" id="CHEBI:58210"/>
    </ligand>
</feature>
<organism evidence="22 23">
    <name type="scientific">Emericellopsis atlantica</name>
    <dbReference type="NCBI Taxonomy" id="2614577"/>
    <lineage>
        <taxon>Eukaryota</taxon>
        <taxon>Fungi</taxon>
        <taxon>Dikarya</taxon>
        <taxon>Ascomycota</taxon>
        <taxon>Pezizomycotina</taxon>
        <taxon>Sordariomycetes</taxon>
        <taxon>Hypocreomycetidae</taxon>
        <taxon>Hypocreales</taxon>
        <taxon>Bionectriaceae</taxon>
        <taxon>Emericellopsis</taxon>
    </lineage>
</organism>
<comment type="cofactor">
    <cofactor evidence="2">
        <name>heme b</name>
        <dbReference type="ChEBI" id="CHEBI:60344"/>
    </cofactor>
</comment>
<feature type="binding site" evidence="19">
    <location>
        <position position="264"/>
    </location>
    <ligand>
        <name>FMN</name>
        <dbReference type="ChEBI" id="CHEBI:58210"/>
    </ligand>
</feature>
<evidence type="ECO:0000256" key="3">
    <source>
        <dbReference type="ARBA" id="ARBA00004569"/>
    </source>
</evidence>
<evidence type="ECO:0000256" key="14">
    <source>
        <dbReference type="ARBA" id="ARBA00061137"/>
    </source>
</evidence>
<dbReference type="FunFam" id="3.20.20.70:FF:000062">
    <property type="entry name" value="Cytochrome b2, mitochondrial, putative"/>
    <property type="match status" value="1"/>
</dbReference>
<dbReference type="SUPFAM" id="SSF51395">
    <property type="entry name" value="FMN-linked oxidoreductases"/>
    <property type="match status" value="1"/>
</dbReference>
<feature type="region of interest" description="Disordered" evidence="20">
    <location>
        <begin position="201"/>
        <end position="226"/>
    </location>
</feature>
<comment type="similarity">
    <text evidence="14">In the C-terminal section; belongs to the FMN-dependent alpha-hydroxy acid dehydrogenase family.</text>
</comment>
<comment type="subunit">
    <text evidence="4">Homotetramer.</text>
</comment>
<evidence type="ECO:0000256" key="9">
    <source>
        <dbReference type="ARBA" id="ARBA00023002"/>
    </source>
</evidence>
<dbReference type="GeneID" id="70296393"/>
<evidence type="ECO:0000256" key="1">
    <source>
        <dbReference type="ARBA" id="ARBA00001917"/>
    </source>
</evidence>
<dbReference type="PIRSF" id="PIRSF000138">
    <property type="entry name" value="Al-hdrx_acd_dh"/>
    <property type="match status" value="1"/>
</dbReference>
<keyword evidence="8" id="KW-0479">Metal-binding</keyword>
<keyword evidence="23" id="KW-1185">Reference proteome</keyword>
<feature type="active site" description="Proton acceptor" evidence="18">
    <location>
        <position position="288"/>
    </location>
</feature>
<evidence type="ECO:0000256" key="16">
    <source>
        <dbReference type="ARBA" id="ARBA00066458"/>
    </source>
</evidence>
<feature type="binding site" evidence="19">
    <location>
        <position position="167"/>
    </location>
    <ligand>
        <name>glyoxylate</name>
        <dbReference type="ChEBI" id="CHEBI:36655"/>
    </ligand>
</feature>
<feature type="binding site" evidence="19">
    <location>
        <position position="291"/>
    </location>
    <ligand>
        <name>glyoxylate</name>
        <dbReference type="ChEBI" id="CHEBI:36655"/>
    </ligand>
</feature>
<keyword evidence="11" id="KW-0496">Mitochondrion</keyword>
<evidence type="ECO:0000256" key="19">
    <source>
        <dbReference type="PIRSR" id="PIRSR000138-2"/>
    </source>
</evidence>
<evidence type="ECO:0000313" key="23">
    <source>
        <dbReference type="Proteomes" id="UP000887229"/>
    </source>
</evidence>
<keyword evidence="9" id="KW-0560">Oxidoreductase</keyword>
<feature type="compositionally biased region" description="Basic and acidic residues" evidence="20">
    <location>
        <begin position="201"/>
        <end position="214"/>
    </location>
</feature>
<evidence type="ECO:0000259" key="21">
    <source>
        <dbReference type="PROSITE" id="PS51349"/>
    </source>
</evidence>
<dbReference type="InterPro" id="IPR012133">
    <property type="entry name" value="Alpha-hydoxy_acid_DH_FMN"/>
</dbReference>
<evidence type="ECO:0000256" key="7">
    <source>
        <dbReference type="ARBA" id="ARBA00022643"/>
    </source>
</evidence>
<dbReference type="OrthoDB" id="1925334at2759"/>
<evidence type="ECO:0000256" key="5">
    <source>
        <dbReference type="ARBA" id="ARBA00022617"/>
    </source>
</evidence>
<dbReference type="Pfam" id="PF01070">
    <property type="entry name" value="FMN_dh"/>
    <property type="match status" value="1"/>
</dbReference>
<feature type="binding site" evidence="19">
    <location>
        <position position="165"/>
    </location>
    <ligand>
        <name>FMN</name>
        <dbReference type="ChEBI" id="CHEBI:58210"/>
    </ligand>
</feature>
<evidence type="ECO:0000256" key="11">
    <source>
        <dbReference type="ARBA" id="ARBA00023128"/>
    </source>
</evidence>
<feature type="binding site" evidence="19">
    <location>
        <position position="135"/>
    </location>
    <ligand>
        <name>FMN</name>
        <dbReference type="ChEBI" id="CHEBI:58210"/>
    </ligand>
</feature>
<feature type="binding site" evidence="19">
    <location>
        <position position="193"/>
    </location>
    <ligand>
        <name>FMN</name>
        <dbReference type="ChEBI" id="CHEBI:58210"/>
    </ligand>
</feature>
<evidence type="ECO:0000256" key="10">
    <source>
        <dbReference type="ARBA" id="ARBA00023004"/>
    </source>
</evidence>
<accession>A0A9P7ZTY8</accession>
<evidence type="ECO:0000256" key="18">
    <source>
        <dbReference type="PIRSR" id="PIRSR000138-1"/>
    </source>
</evidence>
<dbReference type="InterPro" id="IPR013785">
    <property type="entry name" value="Aldolase_TIM"/>
</dbReference>
<evidence type="ECO:0000313" key="22">
    <source>
        <dbReference type="EMBL" id="KAG9258319.1"/>
    </source>
</evidence>
<feature type="binding site" evidence="19">
    <location>
        <position position="288"/>
    </location>
    <ligand>
        <name>glyoxylate</name>
        <dbReference type="ChEBI" id="CHEBI:36655"/>
    </ligand>
</feature>
<dbReference type="GO" id="GO:0010181">
    <property type="term" value="F:FMN binding"/>
    <property type="evidence" value="ECO:0007669"/>
    <property type="project" value="InterPro"/>
</dbReference>
<proteinExistence type="inferred from homology"/>
<feature type="binding site" evidence="19">
    <location>
        <position position="202"/>
    </location>
    <ligand>
        <name>glyoxylate</name>
        <dbReference type="ChEBI" id="CHEBI:36655"/>
    </ligand>
</feature>
<comment type="similarity">
    <text evidence="15">In the N-terminal section; belongs to the cytochrome b5 family.</text>
</comment>
<keyword evidence="5" id="KW-0349">Heme</keyword>
<comment type="caution">
    <text evidence="22">The sequence shown here is derived from an EMBL/GenBank/DDBJ whole genome shotgun (WGS) entry which is preliminary data.</text>
</comment>
<comment type="cofactor">
    <cofactor evidence="1">
        <name>FMN</name>
        <dbReference type="ChEBI" id="CHEBI:58210"/>
    </cofactor>
</comment>
<feature type="region of interest" description="Disordered" evidence="20">
    <location>
        <begin position="1"/>
        <end position="28"/>
    </location>
</feature>
<dbReference type="GO" id="GO:0046872">
    <property type="term" value="F:metal ion binding"/>
    <property type="evidence" value="ECO:0007669"/>
    <property type="project" value="UniProtKB-KW"/>
</dbReference>
<dbReference type="InterPro" id="IPR037396">
    <property type="entry name" value="FMN_HAD"/>
</dbReference>
<sequence length="415" mass="44762">MSTRSKGNRHGALDVGVVSPSSSQAKPPLESLISTHDFEAVASHTFTPKTWAFVSSAATDLHTKRRNAQAYATIGLRPRTLRDVANVDLSTTVLGHAIRAPIFGSPVAMAGLVHEQGEKEIGRAVKEAGLAQCVSTSASYPLDAIVAATRAHPTEKPHTVPFFFQLYMDKNRENSRQLLQRARSAGASAIFLTIDAPVPGKREADERIQSDESLRSGMSGASGKNDAKGGALGRIMGGYIDASMSWKDIPWVRECVPGMPIVLKGIQTCEDAIMAMRAGVEAIVVSNHGGRSLDTSPATIMVLLELHNNCPEVFQKMEVFVDGGITRGTDIFKALCLGAKAVGLGRGTLYSLNYGHHGVSRYIEILRDELETTMRMCGVTSLHQLHPEYLNTLKADPFVPKIDSASLERTAKCKL</sequence>
<evidence type="ECO:0000256" key="13">
    <source>
        <dbReference type="ARBA" id="ARBA00052399"/>
    </source>
</evidence>